<dbReference type="InterPro" id="IPR014358">
    <property type="entry name" value="Enoyl-ACP_Rdtase_NADH"/>
</dbReference>
<comment type="similarity">
    <text evidence="3 12">Belongs to the short-chain dehydrogenases/reductases (SDR) family. FabI subfamily.</text>
</comment>
<evidence type="ECO:0000256" key="1">
    <source>
        <dbReference type="ARBA" id="ARBA00004746"/>
    </source>
</evidence>
<feature type="binding site" evidence="13">
    <location>
        <begin position="190"/>
        <end position="194"/>
    </location>
    <ligand>
        <name>NAD(+)</name>
        <dbReference type="ChEBI" id="CHEBI:57540"/>
    </ligand>
</feature>
<keyword evidence="4 12" id="KW-0444">Lipid biosynthesis</keyword>
<dbReference type="SUPFAM" id="SSF51735">
    <property type="entry name" value="NAD(P)-binding Rossmann-fold domains"/>
    <property type="match status" value="1"/>
</dbReference>
<dbReference type="Gene3D" id="3.40.50.720">
    <property type="entry name" value="NAD(P)-binding Rossmann-like Domain"/>
    <property type="match status" value="1"/>
</dbReference>
<accession>A0A4D6YBH9</accession>
<dbReference type="UniPathway" id="UPA00078"/>
<keyword evidence="5" id="KW-0093">Biotin biosynthesis</keyword>
<dbReference type="Gene3D" id="1.10.8.400">
    <property type="entry name" value="Enoyl acyl carrier protein reductase"/>
    <property type="match status" value="1"/>
</dbReference>
<comment type="catalytic activity">
    <reaction evidence="12">
        <text>a 2,3-saturated acyl-[ACP] + NAD(+) = a (2E)-enoyl-[ACP] + NADH + H(+)</text>
        <dbReference type="Rhea" id="RHEA:10240"/>
        <dbReference type="Rhea" id="RHEA-COMP:9925"/>
        <dbReference type="Rhea" id="RHEA-COMP:9926"/>
        <dbReference type="ChEBI" id="CHEBI:15378"/>
        <dbReference type="ChEBI" id="CHEBI:57540"/>
        <dbReference type="ChEBI" id="CHEBI:57945"/>
        <dbReference type="ChEBI" id="CHEBI:78784"/>
        <dbReference type="ChEBI" id="CHEBI:78785"/>
        <dbReference type="EC" id="1.3.1.9"/>
    </reaction>
</comment>
<dbReference type="CDD" id="cd05372">
    <property type="entry name" value="ENR_SDR"/>
    <property type="match status" value="1"/>
</dbReference>
<gene>
    <name evidence="14" type="ORF">D9V80_01015</name>
</gene>
<dbReference type="Pfam" id="PF13561">
    <property type="entry name" value="adh_short_C2"/>
    <property type="match status" value="1"/>
</dbReference>
<organism evidence="14 15">
    <name type="scientific">Buchnera aphidicola</name>
    <name type="common">Thelaxes californica</name>
    <dbReference type="NCBI Taxonomy" id="1315998"/>
    <lineage>
        <taxon>Bacteria</taxon>
        <taxon>Pseudomonadati</taxon>
        <taxon>Pseudomonadota</taxon>
        <taxon>Gammaproteobacteria</taxon>
        <taxon>Enterobacterales</taxon>
        <taxon>Erwiniaceae</taxon>
        <taxon>Buchnera</taxon>
    </lineage>
</organism>
<keyword evidence="8 12" id="KW-0520">NAD</keyword>
<feature type="binding site" evidence="13">
    <location>
        <position position="161"/>
    </location>
    <ligand>
        <name>NAD(+)</name>
        <dbReference type="ChEBI" id="CHEBI:57540"/>
    </ligand>
</feature>
<evidence type="ECO:0000256" key="10">
    <source>
        <dbReference type="ARBA" id="ARBA00023160"/>
    </source>
</evidence>
<dbReference type="OrthoDB" id="9803628at2"/>
<comment type="pathway">
    <text evidence="1">Cofactor biosynthesis; biotin biosynthesis.</text>
</comment>
<keyword evidence="7 12" id="KW-0560">Oxidoreductase</keyword>
<evidence type="ECO:0000256" key="12">
    <source>
        <dbReference type="PIRNR" id="PIRNR000094"/>
    </source>
</evidence>
<evidence type="ECO:0000256" key="6">
    <source>
        <dbReference type="ARBA" id="ARBA00022832"/>
    </source>
</evidence>
<dbReference type="AlphaFoldDB" id="A0A4D6YBH9"/>
<sequence length="252" mass="28636">MLSKKKILITGITNKNSIAFGIATSMYQNKAQLAFSYQNEKIKNRMINFAKKFQSNIVIQCDFKKKKNIVNLFKQLKNYWKNFDGFVHSVAFTDDLSLQKDYLASLTKKNFLYTHNITSYTFSALAKYSQHMLNSNSSLLTLSFLGSQRVIPYYNVMGVAKASLEANIRYMAYSLGTKQIRVNGISAPPIKTIASKSIKHFYKIFQNYNDNKPLKRTVSIYDIGNVASFLCSDLSSSISGQIIYTDSGYNII</sequence>
<evidence type="ECO:0000256" key="9">
    <source>
        <dbReference type="ARBA" id="ARBA00023098"/>
    </source>
</evidence>
<feature type="binding site" evidence="13">
    <location>
        <position position="90"/>
    </location>
    <ligand>
        <name>NAD(+)</name>
        <dbReference type="ChEBI" id="CHEBI:57540"/>
    </ligand>
</feature>
<reference evidence="14 15" key="2">
    <citation type="submission" date="2019-05" db="EMBL/GenBank/DDBJ databases">
        <title>Genome evolution of the obligate endosymbiont Buchnera aphidicola.</title>
        <authorList>
            <person name="Moran N.A."/>
        </authorList>
    </citation>
    <scope>NUCLEOTIDE SEQUENCE [LARGE SCALE GENOMIC DNA]</scope>
    <source>
        <strain evidence="14 15">Tca</strain>
    </source>
</reference>
<comment type="pathway">
    <text evidence="2">Lipid metabolism; fatty acid biosynthesis.</text>
</comment>
<proteinExistence type="inferred from homology"/>
<keyword evidence="10 12" id="KW-0275">Fatty acid biosynthesis</keyword>
<keyword evidence="9" id="KW-0443">Lipid metabolism</keyword>
<evidence type="ECO:0000313" key="15">
    <source>
        <dbReference type="Proteomes" id="UP000298782"/>
    </source>
</evidence>
<keyword evidence="6" id="KW-0276">Fatty acid metabolism</keyword>
<reference evidence="14 15" key="1">
    <citation type="submission" date="2018-12" db="EMBL/GenBank/DDBJ databases">
        <authorList>
            <person name="Chong R.A."/>
        </authorList>
    </citation>
    <scope>NUCLEOTIDE SEQUENCE [LARGE SCALE GENOMIC DNA]</scope>
    <source>
        <strain evidence="14 15">Tca</strain>
    </source>
</reference>
<dbReference type="RefSeq" id="WP_158353362.1">
    <property type="nucleotide sequence ID" value="NZ_CP034852.1"/>
</dbReference>
<dbReference type="EC" id="1.3.1.9" evidence="12"/>
<dbReference type="PANTHER" id="PTHR43159">
    <property type="entry name" value="ENOYL-[ACYL-CARRIER-PROTEIN] REDUCTASE"/>
    <property type="match status" value="1"/>
</dbReference>
<dbReference type="FunFam" id="3.40.50.720:FF:000054">
    <property type="entry name" value="Enoyl-[acyl-carrier-protein] reductase [NADH]"/>
    <property type="match status" value="1"/>
</dbReference>
<dbReference type="UniPathway" id="UPA00094"/>
<dbReference type="EMBL" id="CP034852">
    <property type="protein sequence ID" value="QCI26739.1"/>
    <property type="molecule type" value="Genomic_DNA"/>
</dbReference>
<feature type="binding site" evidence="13">
    <location>
        <position position="38"/>
    </location>
    <ligand>
        <name>NAD(+)</name>
        <dbReference type="ChEBI" id="CHEBI:57540"/>
    </ligand>
</feature>
<dbReference type="InterPro" id="IPR036291">
    <property type="entry name" value="NAD(P)-bd_dom_sf"/>
</dbReference>
<evidence type="ECO:0000256" key="4">
    <source>
        <dbReference type="ARBA" id="ARBA00022516"/>
    </source>
</evidence>
<evidence type="ECO:0000256" key="8">
    <source>
        <dbReference type="ARBA" id="ARBA00023027"/>
    </source>
</evidence>
<evidence type="ECO:0000313" key="14">
    <source>
        <dbReference type="EMBL" id="QCI26739.1"/>
    </source>
</evidence>
<comment type="function">
    <text evidence="11">Catalyzes the reduction of a carbon-carbon double bond in an enoyl moiety that is covalently linked to an acyl carrier protein (ACP). Involved in the elongation cycle of fatty acid which are used in the lipid metabolism and in the biotin biosynthesis.</text>
</comment>
<dbReference type="PANTHER" id="PTHR43159:SF2">
    <property type="entry name" value="ENOYL-[ACYL-CARRIER-PROTEIN] REDUCTASE [NADH], CHLOROPLASTIC"/>
    <property type="match status" value="1"/>
</dbReference>
<name>A0A4D6YBH9_9GAMM</name>
<evidence type="ECO:0000256" key="7">
    <source>
        <dbReference type="ARBA" id="ARBA00023002"/>
    </source>
</evidence>
<feature type="binding site" evidence="13">
    <location>
        <position position="11"/>
    </location>
    <ligand>
        <name>NAD(+)</name>
        <dbReference type="ChEBI" id="CHEBI:57540"/>
    </ligand>
</feature>
<protein>
    <recommendedName>
        <fullName evidence="12">Enoyl-[acyl-carrier-protein] reductase [NADH]</fullName>
        <ecNumber evidence="12">1.3.1.9</ecNumber>
    </recommendedName>
</protein>
<evidence type="ECO:0000256" key="2">
    <source>
        <dbReference type="ARBA" id="ARBA00005194"/>
    </source>
</evidence>
<dbReference type="InterPro" id="IPR002347">
    <property type="entry name" value="SDR_fam"/>
</dbReference>
<feature type="binding site" evidence="13">
    <location>
        <begin position="17"/>
        <end position="18"/>
    </location>
    <ligand>
        <name>NAD(+)</name>
        <dbReference type="ChEBI" id="CHEBI:57540"/>
    </ligand>
</feature>
<dbReference type="Proteomes" id="UP000298782">
    <property type="component" value="Chromosome"/>
</dbReference>
<evidence type="ECO:0000256" key="13">
    <source>
        <dbReference type="PIRSR" id="PIRSR000094-3"/>
    </source>
</evidence>
<evidence type="ECO:0000256" key="3">
    <source>
        <dbReference type="ARBA" id="ARBA00009233"/>
    </source>
</evidence>
<keyword evidence="15" id="KW-1185">Reference proteome</keyword>
<dbReference type="PIRSF" id="PIRSF000094">
    <property type="entry name" value="Enoyl-ACP_rdct"/>
    <property type="match status" value="1"/>
</dbReference>
<dbReference type="GO" id="GO:0004318">
    <property type="term" value="F:enoyl-[acyl-carrier-protein] reductase (NADH) activity"/>
    <property type="evidence" value="ECO:0007669"/>
    <property type="project" value="UniProtKB-EC"/>
</dbReference>
<evidence type="ECO:0000256" key="11">
    <source>
        <dbReference type="ARBA" id="ARBA00025542"/>
    </source>
</evidence>
<dbReference type="GO" id="GO:0009102">
    <property type="term" value="P:biotin biosynthetic process"/>
    <property type="evidence" value="ECO:0007669"/>
    <property type="project" value="UniProtKB-UniPathway"/>
</dbReference>
<dbReference type="GO" id="GO:0006633">
    <property type="term" value="P:fatty acid biosynthetic process"/>
    <property type="evidence" value="ECO:0007669"/>
    <property type="project" value="UniProtKB-UniPathway"/>
</dbReference>
<evidence type="ECO:0000256" key="5">
    <source>
        <dbReference type="ARBA" id="ARBA00022756"/>
    </source>
</evidence>